<evidence type="ECO:0000313" key="2">
    <source>
        <dbReference type="EMBL" id="AKF26240.1"/>
    </source>
</evidence>
<dbReference type="Pfam" id="PF00583">
    <property type="entry name" value="Acetyltransf_1"/>
    <property type="match status" value="1"/>
</dbReference>
<dbReference type="GO" id="GO:0016747">
    <property type="term" value="F:acyltransferase activity, transferring groups other than amino-acyl groups"/>
    <property type="evidence" value="ECO:0007669"/>
    <property type="project" value="InterPro"/>
</dbReference>
<dbReference type="SUPFAM" id="SSF55729">
    <property type="entry name" value="Acyl-CoA N-acyltransferases (Nat)"/>
    <property type="match status" value="1"/>
</dbReference>
<dbReference type="CDD" id="cd04301">
    <property type="entry name" value="NAT_SF"/>
    <property type="match status" value="1"/>
</dbReference>
<dbReference type="HOGENOM" id="CLU_1821244_0_0_11"/>
<keyword evidence="3" id="KW-1185">Reference proteome</keyword>
<evidence type="ECO:0000313" key="3">
    <source>
        <dbReference type="Proteomes" id="UP000034037"/>
    </source>
</evidence>
<dbReference type="PATRIC" id="fig|92706.3.peg.212"/>
<dbReference type="Proteomes" id="UP000034037">
    <property type="component" value="Chromosome"/>
</dbReference>
<keyword evidence="2" id="KW-0808">Transferase</keyword>
<dbReference type="InterPro" id="IPR016181">
    <property type="entry name" value="Acyl_CoA_acyltransferase"/>
</dbReference>
<feature type="domain" description="N-acetyltransferase" evidence="1">
    <location>
        <begin position="1"/>
        <end position="140"/>
    </location>
</feature>
<dbReference type="Gene3D" id="3.40.630.30">
    <property type="match status" value="1"/>
</dbReference>
<reference evidence="2 3" key="1">
    <citation type="submission" date="2015-04" db="EMBL/GenBank/DDBJ databases">
        <title>Complete Genome Sequence of Brevibacterium flavum ATCC 15168.</title>
        <authorList>
            <person name="Ahn J."/>
            <person name="Park G."/>
            <person name="Jeon W."/>
            <person name="Jang Y."/>
            <person name="Jang M."/>
            <person name="Lee H."/>
            <person name="Lee H."/>
        </authorList>
    </citation>
    <scope>NUCLEOTIDE SEQUENCE [LARGE SCALE GENOMIC DNA]</scope>
    <source>
        <strain evidence="2 3">ATCC 15168</strain>
    </source>
</reference>
<protein>
    <submittedName>
        <fullName evidence="2">Acetyltransferase</fullName>
    </submittedName>
</protein>
<name>A0A0F6Z4M1_9CORY</name>
<dbReference type="PROSITE" id="PS51186">
    <property type="entry name" value="GNAT"/>
    <property type="match status" value="1"/>
</dbReference>
<dbReference type="AlphaFoldDB" id="A0A0F6Z4M1"/>
<sequence>MKIEIFSPEALQSAEFAHLLWLASGYSAAQLDHTITHEISQMTTIGIFEDASPIAFASYFNEPTRAVVEYIAVLESHQEMGLGSQLLNIVATSFPEIYLETDDDAVDFYRKLGFVISPKERDPRWPERERYACVWKRAEERV</sequence>
<dbReference type="InterPro" id="IPR000182">
    <property type="entry name" value="GNAT_dom"/>
</dbReference>
<gene>
    <name evidence="2" type="ORF">YH66_01050</name>
</gene>
<dbReference type="RefSeq" id="WP_003862494.1">
    <property type="nucleotide sequence ID" value="NZ_CP011309.1"/>
</dbReference>
<dbReference type="EMBL" id="CP011309">
    <property type="protein sequence ID" value="AKF26240.1"/>
    <property type="molecule type" value="Genomic_DNA"/>
</dbReference>
<organism evidence="2 3">
    <name type="scientific">[Brevibacterium] flavum</name>
    <dbReference type="NCBI Taxonomy" id="92706"/>
    <lineage>
        <taxon>Bacteria</taxon>
        <taxon>Bacillati</taxon>
        <taxon>Actinomycetota</taxon>
        <taxon>Actinomycetes</taxon>
        <taxon>Mycobacteriales</taxon>
        <taxon>Corynebacteriaceae</taxon>
        <taxon>Corynebacterium</taxon>
    </lineage>
</organism>
<accession>A0A0F6Z4M1</accession>
<evidence type="ECO:0000259" key="1">
    <source>
        <dbReference type="PROSITE" id="PS51186"/>
    </source>
</evidence>
<proteinExistence type="predicted"/>